<name>A0ABN8DAW8_9STRA</name>
<dbReference type="PANTHER" id="PTHR13251:SF3">
    <property type="entry name" value="TRAFFICKING PROTEIN PARTICLE COMPLEX SUBUNIT 10"/>
    <property type="match status" value="1"/>
</dbReference>
<keyword evidence="4" id="KW-1185">Reference proteome</keyword>
<protein>
    <recommendedName>
        <fullName evidence="5">Trafficking protein particle complex subunit 11 domain-containing protein</fullName>
    </recommendedName>
</protein>
<organism evidence="3 4">
    <name type="scientific">Peronospora belbahrii</name>
    <dbReference type="NCBI Taxonomy" id="622444"/>
    <lineage>
        <taxon>Eukaryota</taxon>
        <taxon>Sar</taxon>
        <taxon>Stramenopiles</taxon>
        <taxon>Oomycota</taxon>
        <taxon>Peronosporomycetes</taxon>
        <taxon>Peronosporales</taxon>
        <taxon>Peronosporaceae</taxon>
        <taxon>Peronospora</taxon>
    </lineage>
</organism>
<gene>
    <name evidence="3" type="ORF">PBS001_LOCUS8556</name>
</gene>
<evidence type="ECO:0000259" key="1">
    <source>
        <dbReference type="Pfam" id="PF11817"/>
    </source>
</evidence>
<comment type="caution">
    <text evidence="3">The sequence shown here is derived from an EMBL/GenBank/DDBJ whole genome shotgun (WGS) entry which is preliminary data.</text>
</comment>
<dbReference type="InterPro" id="IPR021773">
    <property type="entry name" value="TPC11"/>
</dbReference>
<dbReference type="Pfam" id="PF23036">
    <property type="entry name" value="TRAPPC10_1st"/>
    <property type="match status" value="1"/>
</dbReference>
<feature type="domain" description="TRAPPC10/Trs130 N-terminal" evidence="2">
    <location>
        <begin position="3"/>
        <end position="132"/>
    </location>
</feature>
<dbReference type="InterPro" id="IPR056913">
    <property type="entry name" value="TRAPPC10/Trs130_N"/>
</dbReference>
<evidence type="ECO:0000313" key="4">
    <source>
        <dbReference type="Proteomes" id="UP001158986"/>
    </source>
</evidence>
<sequence length="1060" mass="119365">MDTFQLECFQCEEELRQLDTKRRARGWNVGAFLHVKEKLALMYQQMYLKDDAIRHLDELDAIFINLNETEKQVLQDSSKIAFECHDPIFTQSPLALDLDEIQQYIASNRASARLISLYCFCRQIRTLYIMGSFLQLLKRASLFIESFLAELDKLAAEGEIKWHQPFLWALGACMEISYACEVSWSGRDDEWTASSVSVQAAQAIPAEEMSRALGNILYLARRVLKKFAKSRKCRNEHHVLSSSLSDAADAETSMTWYQKLEQVFVSPEWQQSETCDSYERCLSEISHLASMHFLQCGRHRFAVYLEGECAQYHYGCGEFEVASRLLRSLARQSEEDGWWTIFGACVQRICRAELALGQSTQRISACFNMLQLAQEELFGVSKEGMKQLLIALVASFESNDGADKVVNSVKDMKKSRNVPKINLGDLFRPSMAVETTQTSAYVLKHGDICVTLGIANEFPAGVELEKVCVCFSRMVESYESFAQEELSHIDDLELSEATRTDASVDYDKSNVLGTNLVSTNDSNRPSKSDDVIKNVHIEHEQDTELLLEKWDVYLDEKTGANLVWRHSGVPVGRYICSGIECVIAGNTFHLLPSSALVLASFEITAKESTVQVDIDGAPLLVPQPLSEVETITVSVRANDDMVVNGILELRVCRRIRSDNCITRGNEKEDLENDGSSCNEECRVHLIKIQQLGETGPDTAASLDNVQSNHVESRGELNSLLSVALPTVLRGDSLRYVVTVMVPPLNSTESSFGPKDENEDITNVTIRASVRYQRDRMHTSARTTATEMRCTESTFRVLQPLTEVVQLRRVGTKIFASITLVCNPFLSVVLQDYHLQCPGQVGNASVHCPVVTVEQDPNTKLRGTNLRPNDRVHLAFTLGCSPAFETKACDSYCSLALDLKYGADKSWFKTMAVHVPLAEVEGKHYRIDVLPRGLNKAYTFLGEIVEATANEPVTFDIHVQEEVSHLHKAVLADDTNTLSLCLNQSSEYDWILVGKQRERFNWNLYLGNHGDRRREFRTQKRLLATRSGLLRFPGFHLQLNDQTIPAARVHCQQSSRQVIVS</sequence>
<dbReference type="EMBL" id="CAKLCB010000387">
    <property type="protein sequence ID" value="CAH0522119.1"/>
    <property type="molecule type" value="Genomic_DNA"/>
</dbReference>
<accession>A0ABN8DAW8</accession>
<evidence type="ECO:0000259" key="2">
    <source>
        <dbReference type="Pfam" id="PF23036"/>
    </source>
</evidence>
<dbReference type="Proteomes" id="UP001158986">
    <property type="component" value="Unassembled WGS sequence"/>
</dbReference>
<evidence type="ECO:0000313" key="3">
    <source>
        <dbReference type="EMBL" id="CAH0522119.1"/>
    </source>
</evidence>
<dbReference type="InterPro" id="IPR045126">
    <property type="entry name" value="TRAPPC10/Trs130"/>
</dbReference>
<dbReference type="Pfam" id="PF11817">
    <property type="entry name" value="Foie-gras_1"/>
    <property type="match status" value="1"/>
</dbReference>
<dbReference type="PANTHER" id="PTHR13251">
    <property type="entry name" value="EPILEPSY HOLOPROSENCEPHALY CANDIDATE 1/TMEM1"/>
    <property type="match status" value="1"/>
</dbReference>
<evidence type="ECO:0008006" key="5">
    <source>
        <dbReference type="Google" id="ProtNLM"/>
    </source>
</evidence>
<proteinExistence type="predicted"/>
<reference evidence="3 4" key="1">
    <citation type="submission" date="2021-11" db="EMBL/GenBank/DDBJ databases">
        <authorList>
            <person name="Islam A."/>
            <person name="Islam S."/>
            <person name="Flora M.S."/>
            <person name="Rahman M."/>
            <person name="Ziaur R.M."/>
            <person name="Epstein J.H."/>
            <person name="Hassan M."/>
            <person name="Klassen M."/>
            <person name="Woodard K."/>
            <person name="Webb A."/>
            <person name="Webby R.J."/>
            <person name="El Zowalaty M.E."/>
        </authorList>
    </citation>
    <scope>NUCLEOTIDE SEQUENCE [LARGE SCALE GENOMIC DNA]</scope>
    <source>
        <strain evidence="3">Pbs1</strain>
    </source>
</reference>
<feature type="domain" description="Trafficking protein particle complex subunit 11" evidence="1">
    <location>
        <begin position="290"/>
        <end position="371"/>
    </location>
</feature>